<comment type="caution">
    <text evidence="2">The sequence shown here is derived from an EMBL/GenBank/DDBJ whole genome shotgun (WGS) entry which is preliminary data.</text>
</comment>
<feature type="chain" id="PRO_5042586338" evidence="1">
    <location>
        <begin position="21"/>
        <end position="228"/>
    </location>
</feature>
<name>A0AAI8YDZ5_9PEZI</name>
<organism evidence="2 3">
    <name type="scientific">Anthostomella pinea</name>
    <dbReference type="NCBI Taxonomy" id="933095"/>
    <lineage>
        <taxon>Eukaryota</taxon>
        <taxon>Fungi</taxon>
        <taxon>Dikarya</taxon>
        <taxon>Ascomycota</taxon>
        <taxon>Pezizomycotina</taxon>
        <taxon>Sordariomycetes</taxon>
        <taxon>Xylariomycetidae</taxon>
        <taxon>Xylariales</taxon>
        <taxon>Xylariaceae</taxon>
        <taxon>Anthostomella</taxon>
    </lineage>
</organism>
<proteinExistence type="predicted"/>
<accession>A0AAI8YDZ5</accession>
<dbReference type="EMBL" id="CAUWAG010000003">
    <property type="protein sequence ID" value="CAJ2501255.1"/>
    <property type="molecule type" value="Genomic_DNA"/>
</dbReference>
<dbReference type="SUPFAM" id="SSF56112">
    <property type="entry name" value="Protein kinase-like (PK-like)"/>
    <property type="match status" value="1"/>
</dbReference>
<protein>
    <submittedName>
        <fullName evidence="2">Uu.00g041080.m01.CDS01</fullName>
    </submittedName>
</protein>
<evidence type="ECO:0000313" key="2">
    <source>
        <dbReference type="EMBL" id="CAJ2501255.1"/>
    </source>
</evidence>
<dbReference type="AlphaFoldDB" id="A0AAI8YDZ5"/>
<dbReference type="Proteomes" id="UP001295740">
    <property type="component" value="Unassembled WGS sequence"/>
</dbReference>
<feature type="signal peptide" evidence="1">
    <location>
        <begin position="1"/>
        <end position="20"/>
    </location>
</feature>
<keyword evidence="3" id="KW-1185">Reference proteome</keyword>
<evidence type="ECO:0000313" key="3">
    <source>
        <dbReference type="Proteomes" id="UP001295740"/>
    </source>
</evidence>
<dbReference type="Gene3D" id="1.10.510.10">
    <property type="entry name" value="Transferase(Phosphotransferase) domain 1"/>
    <property type="match status" value="1"/>
</dbReference>
<reference evidence="2" key="1">
    <citation type="submission" date="2023-10" db="EMBL/GenBank/DDBJ databases">
        <authorList>
            <person name="Hackl T."/>
        </authorList>
    </citation>
    <scope>NUCLEOTIDE SEQUENCE</scope>
</reference>
<sequence length="228" mass="25677">MHIQTVIGMILLGLLGPIWSPEQSLVVGRTLSGTKSTRAREVRSLLSGLGVNWNSKPQVEKNKIVKQEVISKEYHGRLDSDDISVWKASVAGFGEVWLKYQNSPRYLNAEIRAYQEIEKIEGNPIGPEFKAIVIDENGRRVGFLIELLDGVSKPTKDDKDNCVETLKAFHKTGLIHSDVNLGNFLIKDRSLVKDRSCYIIDFQYAHRPIDPEAFGQEIIKFENNIDAA</sequence>
<keyword evidence="1" id="KW-0732">Signal</keyword>
<evidence type="ECO:0000256" key="1">
    <source>
        <dbReference type="SAM" id="SignalP"/>
    </source>
</evidence>
<dbReference type="InterPro" id="IPR011009">
    <property type="entry name" value="Kinase-like_dom_sf"/>
</dbReference>
<gene>
    <name evidence="2" type="ORF">KHLLAP_LOCUS1723</name>
</gene>